<evidence type="ECO:0000313" key="1">
    <source>
        <dbReference type="EMBL" id="TDD11300.1"/>
    </source>
</evidence>
<gene>
    <name evidence="1" type="ORF">E1294_45215</name>
</gene>
<dbReference type="RefSeq" id="WP_132517849.1">
    <property type="nucleotide sequence ID" value="NZ_SMKP01000220.1"/>
</dbReference>
<reference evidence="1 2" key="1">
    <citation type="submission" date="2019-03" db="EMBL/GenBank/DDBJ databases">
        <title>Draft genome sequences of novel Actinobacteria.</title>
        <authorList>
            <person name="Sahin N."/>
            <person name="Ay H."/>
            <person name="Saygin H."/>
        </authorList>
    </citation>
    <scope>NUCLEOTIDE SEQUENCE [LARGE SCALE GENOMIC DNA]</scope>
    <source>
        <strain evidence="1 2">KC712</strain>
    </source>
</reference>
<dbReference type="Proteomes" id="UP000294543">
    <property type="component" value="Unassembled WGS sequence"/>
</dbReference>
<keyword evidence="2" id="KW-1185">Reference proteome</keyword>
<sequence>MTTFQPNRVASQIINRLEGAGFTVKVPDAAYGASWELVLDQPGARWFGVLYVSRWKGSHGWEPQPAVKISRKERG</sequence>
<dbReference type="AlphaFoldDB" id="A0A4R4WD02"/>
<evidence type="ECO:0000313" key="2">
    <source>
        <dbReference type="Proteomes" id="UP000294543"/>
    </source>
</evidence>
<comment type="caution">
    <text evidence="1">The sequence shown here is derived from an EMBL/GenBank/DDBJ whole genome shotgun (WGS) entry which is preliminary data.</text>
</comment>
<dbReference type="OrthoDB" id="3543022at2"/>
<protein>
    <submittedName>
        <fullName evidence="1">Uncharacterized protein</fullName>
    </submittedName>
</protein>
<accession>A0A4R4WD02</accession>
<organism evidence="1 2">
    <name type="scientific">Nonomuraea diastatica</name>
    <dbReference type="NCBI Taxonomy" id="1848329"/>
    <lineage>
        <taxon>Bacteria</taxon>
        <taxon>Bacillati</taxon>
        <taxon>Actinomycetota</taxon>
        <taxon>Actinomycetes</taxon>
        <taxon>Streptosporangiales</taxon>
        <taxon>Streptosporangiaceae</taxon>
        <taxon>Nonomuraea</taxon>
    </lineage>
</organism>
<dbReference type="EMBL" id="SMKP01000220">
    <property type="protein sequence ID" value="TDD11300.1"/>
    <property type="molecule type" value="Genomic_DNA"/>
</dbReference>
<name>A0A4R4WD02_9ACTN</name>
<proteinExistence type="predicted"/>